<feature type="signal peptide" evidence="1">
    <location>
        <begin position="1"/>
        <end position="26"/>
    </location>
</feature>
<feature type="chain" id="PRO_5046352117" description="DUF3568 family protein" evidence="1">
    <location>
        <begin position="27"/>
        <end position="124"/>
    </location>
</feature>
<evidence type="ECO:0000313" key="2">
    <source>
        <dbReference type="EMBL" id="MDO1449912.1"/>
    </source>
</evidence>
<accession>A0ABT8RCT2</accession>
<evidence type="ECO:0000313" key="3">
    <source>
        <dbReference type="Proteomes" id="UP001168528"/>
    </source>
</evidence>
<dbReference type="Proteomes" id="UP001168528">
    <property type="component" value="Unassembled WGS sequence"/>
</dbReference>
<dbReference type="Pfam" id="PF20205">
    <property type="entry name" value="DUF6567"/>
    <property type="match status" value="1"/>
</dbReference>
<dbReference type="EMBL" id="JAUKPO010000023">
    <property type="protein sequence ID" value="MDO1449912.1"/>
    <property type="molecule type" value="Genomic_DNA"/>
</dbReference>
<dbReference type="InterPro" id="IPR046697">
    <property type="entry name" value="DUF6567"/>
</dbReference>
<organism evidence="2 3">
    <name type="scientific">Rhodocytophaga aerolata</name>
    <dbReference type="NCBI Taxonomy" id="455078"/>
    <lineage>
        <taxon>Bacteria</taxon>
        <taxon>Pseudomonadati</taxon>
        <taxon>Bacteroidota</taxon>
        <taxon>Cytophagia</taxon>
        <taxon>Cytophagales</taxon>
        <taxon>Rhodocytophagaceae</taxon>
        <taxon>Rhodocytophaga</taxon>
    </lineage>
</organism>
<protein>
    <recommendedName>
        <fullName evidence="4">DUF3568 family protein</fullName>
    </recommendedName>
</protein>
<proteinExistence type="predicted"/>
<comment type="caution">
    <text evidence="2">The sequence shown here is derived from an EMBL/GenBank/DDBJ whole genome shotgun (WGS) entry which is preliminary data.</text>
</comment>
<dbReference type="RefSeq" id="WP_302040714.1">
    <property type="nucleotide sequence ID" value="NZ_JAUKPO010000023.1"/>
</dbReference>
<keyword evidence="1" id="KW-0732">Signal</keyword>
<name>A0ABT8RCT2_9BACT</name>
<evidence type="ECO:0000256" key="1">
    <source>
        <dbReference type="SAM" id="SignalP"/>
    </source>
</evidence>
<reference evidence="2" key="1">
    <citation type="submission" date="2023-07" db="EMBL/GenBank/DDBJ databases">
        <title>The genome sequence of Rhodocytophaga aerolata KACC 12507.</title>
        <authorList>
            <person name="Zhang X."/>
        </authorList>
    </citation>
    <scope>NUCLEOTIDE SEQUENCE</scope>
    <source>
        <strain evidence="2">KACC 12507</strain>
    </source>
</reference>
<sequence length="124" mass="13421">MMKKTGSYSVLLLLAAFLSSCGIGTALVTNHNQNATEVHLSANNFKVIDQVSGSSEVSYVLAIGGMNKRQLYENAYATMMKKANLLSGSKAIINVTTEEHLGGFAPFFVRRTITVSAQVVEFTR</sequence>
<keyword evidence="3" id="KW-1185">Reference proteome</keyword>
<dbReference type="PROSITE" id="PS51257">
    <property type="entry name" value="PROKAR_LIPOPROTEIN"/>
    <property type="match status" value="1"/>
</dbReference>
<gene>
    <name evidence="2" type="ORF">Q0590_26775</name>
</gene>
<evidence type="ECO:0008006" key="4">
    <source>
        <dbReference type="Google" id="ProtNLM"/>
    </source>
</evidence>